<accession>A0A7S1NXY1</accession>
<dbReference type="Gene3D" id="2.30.40.10">
    <property type="entry name" value="Urease, subunit C, domain 1"/>
    <property type="match status" value="1"/>
</dbReference>
<dbReference type="SUPFAM" id="SSF51556">
    <property type="entry name" value="Metallo-dependent hydrolases"/>
    <property type="match status" value="1"/>
</dbReference>
<dbReference type="PANTHER" id="PTHR22642:SF2">
    <property type="entry name" value="PROTEIN LONG AFTER FAR-RED 3"/>
    <property type="match status" value="1"/>
</dbReference>
<dbReference type="InterPro" id="IPR033932">
    <property type="entry name" value="YtcJ-like"/>
</dbReference>
<gene>
    <name evidence="4" type="ORF">VBRA1451_LOCUS2851</name>
</gene>
<name>A0A7S1NXY1_9ALVE</name>
<evidence type="ECO:0000256" key="2">
    <source>
        <dbReference type="SAM" id="SignalP"/>
    </source>
</evidence>
<dbReference type="EMBL" id="HBGB01004883">
    <property type="protein sequence ID" value="CAD9047797.1"/>
    <property type="molecule type" value="Transcribed_RNA"/>
</dbReference>
<keyword evidence="2" id="KW-0732">Signal</keyword>
<dbReference type="InterPro" id="IPR032466">
    <property type="entry name" value="Metal_Hydrolase"/>
</dbReference>
<dbReference type="GO" id="GO:0016810">
    <property type="term" value="F:hydrolase activity, acting on carbon-nitrogen (but not peptide) bonds"/>
    <property type="evidence" value="ECO:0007669"/>
    <property type="project" value="InterPro"/>
</dbReference>
<dbReference type="Pfam" id="PF07969">
    <property type="entry name" value="Amidohydro_3"/>
    <property type="match status" value="1"/>
</dbReference>
<feature type="chain" id="PRO_5031078173" description="Amidohydrolase 3 domain-containing protein" evidence="2">
    <location>
        <begin position="25"/>
        <end position="674"/>
    </location>
</feature>
<dbReference type="CDD" id="cd01300">
    <property type="entry name" value="YtcJ_like"/>
    <property type="match status" value="1"/>
</dbReference>
<dbReference type="AlphaFoldDB" id="A0A7S1NXY1"/>
<dbReference type="InterPro" id="IPR013108">
    <property type="entry name" value="Amidohydro_3"/>
</dbReference>
<feature type="signal peptide" evidence="2">
    <location>
        <begin position="1"/>
        <end position="24"/>
    </location>
</feature>
<dbReference type="PANTHER" id="PTHR22642">
    <property type="entry name" value="IMIDAZOLONEPROPIONASE"/>
    <property type="match status" value="1"/>
</dbReference>
<feature type="domain" description="Amidohydrolase 3" evidence="3">
    <location>
        <begin position="100"/>
        <end position="664"/>
    </location>
</feature>
<evidence type="ECO:0000256" key="1">
    <source>
        <dbReference type="SAM" id="MobiDB-lite"/>
    </source>
</evidence>
<evidence type="ECO:0000313" key="4">
    <source>
        <dbReference type="EMBL" id="CAD9047797.1"/>
    </source>
</evidence>
<dbReference type="Gene3D" id="3.10.310.70">
    <property type="match status" value="1"/>
</dbReference>
<evidence type="ECO:0000259" key="3">
    <source>
        <dbReference type="Pfam" id="PF07969"/>
    </source>
</evidence>
<protein>
    <recommendedName>
        <fullName evidence="3">Amidohydrolase 3 domain-containing protein</fullName>
    </recommendedName>
</protein>
<dbReference type="InterPro" id="IPR011059">
    <property type="entry name" value="Metal-dep_hydrolase_composite"/>
</dbReference>
<dbReference type="Gene3D" id="3.20.20.140">
    <property type="entry name" value="Metal-dependent hydrolases"/>
    <property type="match status" value="1"/>
</dbReference>
<dbReference type="SUPFAM" id="SSF51338">
    <property type="entry name" value="Composite domain of metallo-dependent hydrolases"/>
    <property type="match status" value="1"/>
</dbReference>
<sequence length="674" mass="73562">MMNLRSADAKGLVALSLFLHNAAAQVTQFIPECDLASPCVNTSDSTAAAWLVGGHIWEWESSSMPFKGAFRRNRVLVQDGLIKAVEADDGHGVGPEDGARVVDLQGAYAVPGLHDSHIHVEMTGAKRSSVDLANTTSIDDIGQRCKQFAESHPNRAWIVGSGWAQESLKERRMPTRKDIDKYVPDRPVFLYRACFHVAVTNTAGLRAANLPLDQVDSWGKVDGGRVGLYDDGTPDGLFYEEPAYSLVTSYALAESDEVRMEFISSALEEMARTGLTAVQSNDGDAVELYRRLEAAKRLPIRVFHTVMFEDLIQAFAKHMGSEGPSTEEVLQYARTMNDSDRQELLRTQLNVRGPSVHSRVSCDRVKVFADGSLGAKTAAVRQPYKTGTTTNETTGSPAGHSDVETPWQAHAANGTDQGGRGILIETPDELQRRFELATLCGLRLEVHAIGDRAAEEVLDAFDRAGVPPSMRPVLTHCQLLGRDLIDKMKRLGVIGNIQPPFVPTDASWVDKVVGGEALEYAYVWKTIMDGGIPCSGGSDSPIEHFSPLKGILDAIYRPTQHVYPLSSRVTTQPQGQLPPVPSENDTFRPEERLTFDEALALYTIGGAFASRTDDQTAPPPSVLLGHIKPGYAADLTVLDCDISSHSWRSILEARVRGVWVGGQQYVLTDTPTTD</sequence>
<reference evidence="4" key="1">
    <citation type="submission" date="2021-01" db="EMBL/GenBank/DDBJ databases">
        <authorList>
            <person name="Corre E."/>
            <person name="Pelletier E."/>
            <person name="Niang G."/>
            <person name="Scheremetjew M."/>
            <person name="Finn R."/>
            <person name="Kale V."/>
            <person name="Holt S."/>
            <person name="Cochrane G."/>
            <person name="Meng A."/>
            <person name="Brown T."/>
            <person name="Cohen L."/>
        </authorList>
    </citation>
    <scope>NUCLEOTIDE SEQUENCE</scope>
    <source>
        <strain evidence="4">CCMP3346</strain>
    </source>
</reference>
<feature type="region of interest" description="Disordered" evidence="1">
    <location>
        <begin position="568"/>
        <end position="587"/>
    </location>
</feature>
<organism evidence="4">
    <name type="scientific">Vitrella brassicaformis</name>
    <dbReference type="NCBI Taxonomy" id="1169539"/>
    <lineage>
        <taxon>Eukaryota</taxon>
        <taxon>Sar</taxon>
        <taxon>Alveolata</taxon>
        <taxon>Colpodellida</taxon>
        <taxon>Vitrellaceae</taxon>
        <taxon>Vitrella</taxon>
    </lineage>
</organism>
<proteinExistence type="predicted"/>